<dbReference type="PROSITE" id="PS00018">
    <property type="entry name" value="EF_HAND_1"/>
    <property type="match status" value="1"/>
</dbReference>
<dbReference type="Gene3D" id="1.10.238.10">
    <property type="entry name" value="EF-hand"/>
    <property type="match status" value="1"/>
</dbReference>
<dbReference type="InterPro" id="IPR011992">
    <property type="entry name" value="EF-hand-dom_pair"/>
</dbReference>
<dbReference type="GO" id="GO:0005509">
    <property type="term" value="F:calcium ion binding"/>
    <property type="evidence" value="ECO:0007669"/>
    <property type="project" value="InterPro"/>
</dbReference>
<dbReference type="SUPFAM" id="SSF47473">
    <property type="entry name" value="EF-hand"/>
    <property type="match status" value="1"/>
</dbReference>
<dbReference type="CDD" id="cd00051">
    <property type="entry name" value="EFh"/>
    <property type="match status" value="1"/>
</dbReference>
<dbReference type="EMBL" id="HBIG01011632">
    <property type="protein sequence ID" value="CAE0318968.1"/>
    <property type="molecule type" value="Transcribed_RNA"/>
</dbReference>
<protein>
    <recommendedName>
        <fullName evidence="2">EF-hand domain-containing protein</fullName>
    </recommendedName>
</protein>
<evidence type="ECO:0000259" key="2">
    <source>
        <dbReference type="PROSITE" id="PS50222"/>
    </source>
</evidence>
<accession>A0A7S3IC81</accession>
<keyword evidence="1" id="KW-0106">Calcium</keyword>
<evidence type="ECO:0000313" key="4">
    <source>
        <dbReference type="EMBL" id="CAE0318969.1"/>
    </source>
</evidence>
<dbReference type="InterPro" id="IPR002048">
    <property type="entry name" value="EF_hand_dom"/>
</dbReference>
<dbReference type="Pfam" id="PF13499">
    <property type="entry name" value="EF-hand_7"/>
    <property type="match status" value="1"/>
</dbReference>
<dbReference type="InterPro" id="IPR018247">
    <property type="entry name" value="EF_Hand_1_Ca_BS"/>
</dbReference>
<proteinExistence type="predicted"/>
<dbReference type="EMBL" id="HBIG01011633">
    <property type="protein sequence ID" value="CAE0318969.1"/>
    <property type="molecule type" value="Transcribed_RNA"/>
</dbReference>
<organism evidence="3">
    <name type="scientific">Anophryoides haemophila</name>
    <dbReference type="NCBI Taxonomy" id="46462"/>
    <lineage>
        <taxon>Eukaryota</taxon>
        <taxon>Sar</taxon>
        <taxon>Alveolata</taxon>
        <taxon>Ciliophora</taxon>
        <taxon>Intramacronucleata</taxon>
        <taxon>Oligohymenophorea</taxon>
        <taxon>Scuticociliatia</taxon>
        <taxon>Philasterida</taxon>
        <taxon>Glauconematidae</taxon>
        <taxon>Anophryoides</taxon>
    </lineage>
</organism>
<evidence type="ECO:0000256" key="1">
    <source>
        <dbReference type="ARBA" id="ARBA00022837"/>
    </source>
</evidence>
<sequence length="123" mass="14210">MSNRSPHYLDENKGIETFEYETRYLIKKLLNKVLSGESQGESLRQSLARRPLFSATDAFNALDSNEIGFISVEEFKILLNEWNFFVSTSDLVTLVNRYDKNNDGKISYGEFLNEITPKSPLKY</sequence>
<dbReference type="AlphaFoldDB" id="A0A7S3IC81"/>
<feature type="domain" description="EF-hand" evidence="2">
    <location>
        <begin position="86"/>
        <end position="121"/>
    </location>
</feature>
<gene>
    <name evidence="3" type="ORF">AHAE1019_LOCUS389</name>
    <name evidence="4" type="ORF">AHAE1019_LOCUS390</name>
</gene>
<reference evidence="3" key="1">
    <citation type="submission" date="2021-01" db="EMBL/GenBank/DDBJ databases">
        <authorList>
            <person name="Corre E."/>
            <person name="Pelletier E."/>
            <person name="Niang G."/>
            <person name="Scheremetjew M."/>
            <person name="Finn R."/>
            <person name="Kale V."/>
            <person name="Holt S."/>
            <person name="Cochrane G."/>
            <person name="Meng A."/>
            <person name="Brown T."/>
            <person name="Cohen L."/>
        </authorList>
    </citation>
    <scope>NUCLEOTIDE SEQUENCE</scope>
    <source>
        <strain evidence="3">AH6</strain>
    </source>
</reference>
<name>A0A7S3IC81_9CILI</name>
<dbReference type="PROSITE" id="PS50222">
    <property type="entry name" value="EF_HAND_2"/>
    <property type="match status" value="1"/>
</dbReference>
<evidence type="ECO:0000313" key="3">
    <source>
        <dbReference type="EMBL" id="CAE0318968.1"/>
    </source>
</evidence>